<dbReference type="EMBL" id="MU806229">
    <property type="protein sequence ID" value="KAJ3837686.1"/>
    <property type="molecule type" value="Genomic_DNA"/>
</dbReference>
<evidence type="ECO:0000313" key="3">
    <source>
        <dbReference type="Proteomes" id="UP001163846"/>
    </source>
</evidence>
<protein>
    <submittedName>
        <fullName evidence="2">Uncharacterized protein</fullName>
    </submittedName>
</protein>
<comment type="caution">
    <text evidence="2">The sequence shown here is derived from an EMBL/GenBank/DDBJ whole genome shotgun (WGS) entry which is preliminary data.</text>
</comment>
<keyword evidence="3" id="KW-1185">Reference proteome</keyword>
<sequence>MAIPISVALVLVLFLASALRPGLMAAPLRPVTVPTPPIEQNITRRDSELDVYLYAARISDSNQQAVRDTMTIRPDEWIQIRVGNAHLLYPKPERPSSWTFHPFSLSPSNPTVLANDHSTFLIATVHCSSIQVRDELFGSLLNYHTVTTKLGLIHKLKVPVLFEIGNPATPVDYSLGGLAIMDQIKYFLQMYGKGVTFEEHLDAQHHPALMSYMTARVNWVQYEKWPRTSEWRGWDTAELRRSEDALRQAQAWDVPAEVVEGLPRAAKPPEGYYELKKHKHK</sequence>
<reference evidence="2" key="1">
    <citation type="submission" date="2022-08" db="EMBL/GenBank/DDBJ databases">
        <authorList>
            <consortium name="DOE Joint Genome Institute"/>
            <person name="Min B."/>
            <person name="Riley R."/>
            <person name="Sierra-Patev S."/>
            <person name="Naranjo-Ortiz M."/>
            <person name="Looney B."/>
            <person name="Konkel Z."/>
            <person name="Slot J.C."/>
            <person name="Sakamoto Y."/>
            <person name="Steenwyk J.L."/>
            <person name="Rokas A."/>
            <person name="Carro J."/>
            <person name="Camarero S."/>
            <person name="Ferreira P."/>
            <person name="Molpeceres G."/>
            <person name="Ruiz-Duenas F.J."/>
            <person name="Serrano A."/>
            <person name="Henrissat B."/>
            <person name="Drula E."/>
            <person name="Hughes K.W."/>
            <person name="Mata J.L."/>
            <person name="Ishikawa N.K."/>
            <person name="Vargas-Isla R."/>
            <person name="Ushijima S."/>
            <person name="Smith C.A."/>
            <person name="Ahrendt S."/>
            <person name="Andreopoulos W."/>
            <person name="He G."/>
            <person name="Labutti K."/>
            <person name="Lipzen A."/>
            <person name="Ng V."/>
            <person name="Sandor L."/>
            <person name="Barry K."/>
            <person name="Martinez A.T."/>
            <person name="Xiao Y."/>
            <person name="Gibbons J.G."/>
            <person name="Terashima K."/>
            <person name="Hibbett D.S."/>
            <person name="Grigoriev I.V."/>
        </authorList>
    </citation>
    <scope>NUCLEOTIDE SEQUENCE</scope>
    <source>
        <strain evidence="2">TFB9207</strain>
    </source>
</reference>
<evidence type="ECO:0000256" key="1">
    <source>
        <dbReference type="SAM" id="SignalP"/>
    </source>
</evidence>
<proteinExistence type="predicted"/>
<dbReference type="AlphaFoldDB" id="A0AA38P7Q5"/>
<gene>
    <name evidence="2" type="ORF">F5878DRAFT_661877</name>
</gene>
<feature type="chain" id="PRO_5041306883" evidence="1">
    <location>
        <begin position="26"/>
        <end position="281"/>
    </location>
</feature>
<feature type="signal peptide" evidence="1">
    <location>
        <begin position="1"/>
        <end position="25"/>
    </location>
</feature>
<name>A0AA38P7Q5_9AGAR</name>
<organism evidence="2 3">
    <name type="scientific">Lentinula raphanica</name>
    <dbReference type="NCBI Taxonomy" id="153919"/>
    <lineage>
        <taxon>Eukaryota</taxon>
        <taxon>Fungi</taxon>
        <taxon>Dikarya</taxon>
        <taxon>Basidiomycota</taxon>
        <taxon>Agaricomycotina</taxon>
        <taxon>Agaricomycetes</taxon>
        <taxon>Agaricomycetidae</taxon>
        <taxon>Agaricales</taxon>
        <taxon>Marasmiineae</taxon>
        <taxon>Omphalotaceae</taxon>
        <taxon>Lentinula</taxon>
    </lineage>
</organism>
<keyword evidence="1" id="KW-0732">Signal</keyword>
<accession>A0AA38P7Q5</accession>
<evidence type="ECO:0000313" key="2">
    <source>
        <dbReference type="EMBL" id="KAJ3837686.1"/>
    </source>
</evidence>
<dbReference type="Proteomes" id="UP001163846">
    <property type="component" value="Unassembled WGS sequence"/>
</dbReference>